<dbReference type="EMBL" id="AMYD01002676">
    <property type="protein sequence ID" value="EQB48236.1"/>
    <property type="molecule type" value="Genomic_DNA"/>
</dbReference>
<organism evidence="1 2">
    <name type="scientific">Colletotrichum gloeosporioides (strain Cg-14)</name>
    <name type="common">Anthracnose fungus</name>
    <name type="synonym">Glomerella cingulata</name>
    <dbReference type="NCBI Taxonomy" id="1237896"/>
    <lineage>
        <taxon>Eukaryota</taxon>
        <taxon>Fungi</taxon>
        <taxon>Dikarya</taxon>
        <taxon>Ascomycota</taxon>
        <taxon>Pezizomycotina</taxon>
        <taxon>Sordariomycetes</taxon>
        <taxon>Hypocreomycetidae</taxon>
        <taxon>Glomerellales</taxon>
        <taxon>Glomerellaceae</taxon>
        <taxon>Colletotrichum</taxon>
        <taxon>Colletotrichum gloeosporioides species complex</taxon>
    </lineage>
</organism>
<comment type="caution">
    <text evidence="1">The sequence shown here is derived from an EMBL/GenBank/DDBJ whole genome shotgun (WGS) entry which is preliminary data.</text>
</comment>
<dbReference type="HOGENOM" id="CLU_3430936_0_0_1"/>
<evidence type="ECO:0000313" key="1">
    <source>
        <dbReference type="EMBL" id="EQB48236.1"/>
    </source>
</evidence>
<dbReference type="AlphaFoldDB" id="T0L9A4"/>
<protein>
    <submittedName>
        <fullName evidence="1">Uncharacterized protein</fullName>
    </submittedName>
</protein>
<accession>T0L9A4</accession>
<dbReference type="Proteomes" id="UP000015530">
    <property type="component" value="Unassembled WGS sequence"/>
</dbReference>
<proteinExistence type="predicted"/>
<sequence>MGIGSPLGFEKVEGDMFL</sequence>
<gene>
    <name evidence="1" type="ORF">CGLO_12551</name>
</gene>
<evidence type="ECO:0000313" key="2">
    <source>
        <dbReference type="Proteomes" id="UP000015530"/>
    </source>
</evidence>
<reference evidence="2" key="1">
    <citation type="journal article" date="2013" name="Mol. Plant Microbe Interact.">
        <title>Global aspects of pacC regulation of pathogenicity genes in Colletotrichum gloeosporioides as revealed by transcriptome analysis.</title>
        <authorList>
            <person name="Alkan N."/>
            <person name="Meng X."/>
            <person name="Friedlander G."/>
            <person name="Reuveni E."/>
            <person name="Sukno S."/>
            <person name="Sherman A."/>
            <person name="Thon M."/>
            <person name="Fluhr R."/>
            <person name="Prusky D."/>
        </authorList>
    </citation>
    <scope>NUCLEOTIDE SEQUENCE [LARGE SCALE GENOMIC DNA]</scope>
    <source>
        <strain evidence="2">Cg-14</strain>
    </source>
</reference>
<name>T0L9A4_COLGC</name>